<gene>
    <name evidence="2" type="ORF">SAMN02745146_1195</name>
</gene>
<accession>A0A1M6CM99</accession>
<dbReference type="EMBL" id="FQYN01000002">
    <property type="protein sequence ID" value="SHI61838.1"/>
    <property type="molecule type" value="Genomic_DNA"/>
</dbReference>
<keyword evidence="3" id="KW-1185">Reference proteome</keyword>
<feature type="chain" id="PRO_5012500215" description="DUF3108 domain-containing protein" evidence="1">
    <location>
        <begin position="17"/>
        <end position="238"/>
    </location>
</feature>
<feature type="signal peptide" evidence="1">
    <location>
        <begin position="1"/>
        <end position="16"/>
    </location>
</feature>
<organism evidence="2 3">
    <name type="scientific">Hymenobacter daecheongensis DSM 21074</name>
    <dbReference type="NCBI Taxonomy" id="1121955"/>
    <lineage>
        <taxon>Bacteria</taxon>
        <taxon>Pseudomonadati</taxon>
        <taxon>Bacteroidota</taxon>
        <taxon>Cytophagia</taxon>
        <taxon>Cytophagales</taxon>
        <taxon>Hymenobacteraceae</taxon>
        <taxon>Hymenobacter</taxon>
    </lineage>
</organism>
<dbReference type="OrthoDB" id="980385at2"/>
<evidence type="ECO:0000256" key="1">
    <source>
        <dbReference type="SAM" id="SignalP"/>
    </source>
</evidence>
<protein>
    <recommendedName>
        <fullName evidence="4">DUF3108 domain-containing protein</fullName>
    </recommendedName>
</protein>
<dbReference type="RefSeq" id="WP_143164019.1">
    <property type="nucleotide sequence ID" value="NZ_FQYN01000002.1"/>
</dbReference>
<name>A0A1M6CM99_9BACT</name>
<keyword evidence="1" id="KW-0732">Signal</keyword>
<dbReference type="Proteomes" id="UP000184418">
    <property type="component" value="Unassembled WGS sequence"/>
</dbReference>
<dbReference type="AlphaFoldDB" id="A0A1M6CM99"/>
<evidence type="ECO:0000313" key="3">
    <source>
        <dbReference type="Proteomes" id="UP000184418"/>
    </source>
</evidence>
<evidence type="ECO:0008006" key="4">
    <source>
        <dbReference type="Google" id="ProtNLM"/>
    </source>
</evidence>
<reference evidence="2 3" key="1">
    <citation type="submission" date="2016-11" db="EMBL/GenBank/DDBJ databases">
        <authorList>
            <person name="Jaros S."/>
            <person name="Januszkiewicz K."/>
            <person name="Wedrychowicz H."/>
        </authorList>
    </citation>
    <scope>NUCLEOTIDE SEQUENCE [LARGE SCALE GENOMIC DNA]</scope>
    <source>
        <strain evidence="2 3">DSM 21074</strain>
    </source>
</reference>
<proteinExistence type="predicted"/>
<sequence>MLVLLISAFYLSTASAPDSLVIFSAQRTYHYRAVYISPTGDTLSRERITMQPSGQPWVGQPKRQSACTVQYSYRPADSLTFSARPNPQTQDVRKPYAWQWQYSTVTGVIENPQEIWIHPFRSNQYAYTEVAPFPQVKPALLHPGKSWRGGRLFIMGGWGAFKGSVQPTYHVKAPATRRYGKQDLSGCWLIEAVGQHSRLGTSYLDFYFHPRYGFTEVHYRFYDGTRISFVLEQLDTAS</sequence>
<evidence type="ECO:0000313" key="2">
    <source>
        <dbReference type="EMBL" id="SHI61838.1"/>
    </source>
</evidence>